<dbReference type="EMBL" id="BMAV01019826">
    <property type="protein sequence ID" value="GFY73082.1"/>
    <property type="molecule type" value="Genomic_DNA"/>
</dbReference>
<sequence length="93" mass="10862">MKIKNQEPLDIKLGKYKHFPTALEDIEQYDRSSKTPLLECLYKSIQKDKRSSLISAISPTQVRQETLYSQSSEVYQIRSTVLYQTSCRSYTVH</sequence>
<proteinExistence type="predicted"/>
<dbReference type="AlphaFoldDB" id="A0A8X6YMD9"/>
<evidence type="ECO:0000313" key="2">
    <source>
        <dbReference type="Proteomes" id="UP000886998"/>
    </source>
</evidence>
<reference evidence="1" key="1">
    <citation type="submission" date="2020-08" db="EMBL/GenBank/DDBJ databases">
        <title>Multicomponent nature underlies the extraordinary mechanical properties of spider dragline silk.</title>
        <authorList>
            <person name="Kono N."/>
            <person name="Nakamura H."/>
            <person name="Mori M."/>
            <person name="Yoshida Y."/>
            <person name="Ohtoshi R."/>
            <person name="Malay A.D."/>
            <person name="Moran D.A.P."/>
            <person name="Tomita M."/>
            <person name="Numata K."/>
            <person name="Arakawa K."/>
        </authorList>
    </citation>
    <scope>NUCLEOTIDE SEQUENCE</scope>
</reference>
<organism evidence="1 2">
    <name type="scientific">Trichonephila inaurata madagascariensis</name>
    <dbReference type="NCBI Taxonomy" id="2747483"/>
    <lineage>
        <taxon>Eukaryota</taxon>
        <taxon>Metazoa</taxon>
        <taxon>Ecdysozoa</taxon>
        <taxon>Arthropoda</taxon>
        <taxon>Chelicerata</taxon>
        <taxon>Arachnida</taxon>
        <taxon>Araneae</taxon>
        <taxon>Araneomorphae</taxon>
        <taxon>Entelegynae</taxon>
        <taxon>Araneoidea</taxon>
        <taxon>Nephilidae</taxon>
        <taxon>Trichonephila</taxon>
        <taxon>Trichonephila inaurata</taxon>
    </lineage>
</organism>
<keyword evidence="2" id="KW-1185">Reference proteome</keyword>
<protein>
    <submittedName>
        <fullName evidence="1">Uncharacterized protein</fullName>
    </submittedName>
</protein>
<dbReference type="Proteomes" id="UP000886998">
    <property type="component" value="Unassembled WGS sequence"/>
</dbReference>
<accession>A0A8X6YMD9</accession>
<gene>
    <name evidence="1" type="ORF">TNIN_176941</name>
</gene>
<comment type="caution">
    <text evidence="1">The sequence shown here is derived from an EMBL/GenBank/DDBJ whole genome shotgun (WGS) entry which is preliminary data.</text>
</comment>
<name>A0A8X6YMD9_9ARAC</name>
<evidence type="ECO:0000313" key="1">
    <source>
        <dbReference type="EMBL" id="GFY73082.1"/>
    </source>
</evidence>